<name>A0A8S5RXA1_9CAUD</name>
<evidence type="ECO:0000256" key="1">
    <source>
        <dbReference type="SAM" id="MobiDB-lite"/>
    </source>
</evidence>
<protein>
    <submittedName>
        <fullName evidence="2">Uncharacterized protein</fullName>
    </submittedName>
</protein>
<feature type="compositionally biased region" description="Polar residues" evidence="1">
    <location>
        <begin position="1"/>
        <end position="12"/>
    </location>
</feature>
<proteinExistence type="predicted"/>
<feature type="region of interest" description="Disordered" evidence="1">
    <location>
        <begin position="1"/>
        <end position="29"/>
    </location>
</feature>
<evidence type="ECO:0000313" key="2">
    <source>
        <dbReference type="EMBL" id="DAF43288.1"/>
    </source>
</evidence>
<organism evidence="2">
    <name type="scientific">Myoviridae sp. ctLYR7</name>
    <dbReference type="NCBI Taxonomy" id="2827679"/>
    <lineage>
        <taxon>Viruses</taxon>
        <taxon>Duplodnaviria</taxon>
        <taxon>Heunggongvirae</taxon>
        <taxon>Uroviricota</taxon>
        <taxon>Caudoviricetes</taxon>
    </lineage>
</organism>
<sequence>MMSKHSPVSQNPHGAFSPRADFFRSAIRR</sequence>
<dbReference type="EMBL" id="BK032502">
    <property type="protein sequence ID" value="DAF43288.1"/>
    <property type="molecule type" value="Genomic_DNA"/>
</dbReference>
<reference evidence="2" key="1">
    <citation type="journal article" date="2021" name="Proc. Natl. Acad. Sci. U.S.A.">
        <title>A Catalog of Tens of Thousands of Viruses from Human Metagenomes Reveals Hidden Associations with Chronic Diseases.</title>
        <authorList>
            <person name="Tisza M.J."/>
            <person name="Buck C.B."/>
        </authorList>
    </citation>
    <scope>NUCLEOTIDE SEQUENCE</scope>
    <source>
        <strain evidence="2">CtLYR7</strain>
    </source>
</reference>
<accession>A0A8S5RXA1</accession>